<dbReference type="EMBL" id="CP026948">
    <property type="protein sequence ID" value="AWB84774.1"/>
    <property type="molecule type" value="Genomic_DNA"/>
</dbReference>
<dbReference type="InterPro" id="IPR055849">
    <property type="entry name" value="DUF7426"/>
</dbReference>
<proteinExistence type="predicted"/>
<feature type="domain" description="DUF7426" evidence="1">
    <location>
        <begin position="2"/>
        <end position="126"/>
    </location>
</feature>
<dbReference type="KEGG" id="clia:C3E79_10070"/>
<name>A0A2S0WGC7_9CORY</name>
<dbReference type="OrthoDB" id="4556635at2"/>
<dbReference type="Proteomes" id="UP000244754">
    <property type="component" value="Chromosome"/>
</dbReference>
<organism evidence="2 3">
    <name type="scientific">Corynebacterium liangguodongii</name>
    <dbReference type="NCBI Taxonomy" id="2079535"/>
    <lineage>
        <taxon>Bacteria</taxon>
        <taxon>Bacillati</taxon>
        <taxon>Actinomycetota</taxon>
        <taxon>Actinomycetes</taxon>
        <taxon>Mycobacteriales</taxon>
        <taxon>Corynebacteriaceae</taxon>
        <taxon>Corynebacterium</taxon>
    </lineage>
</organism>
<dbReference type="RefSeq" id="WP_108404782.1">
    <property type="nucleotide sequence ID" value="NZ_CP026948.1"/>
</dbReference>
<protein>
    <recommendedName>
        <fullName evidence="1">DUF7426 domain-containing protein</fullName>
    </recommendedName>
</protein>
<dbReference type="AlphaFoldDB" id="A0A2S0WGC7"/>
<sequence length="154" mass="16907">MKDLRQFHDPDLHLPIGGKVYTVHAPNAQDGLRLKAYVLAPESADMTVTGKANIDMISIVLGATYDPATDTMTGGLWDELVADGIPLEEVYHVANTAIAHFAVGEAFGEFWWENRLGKETQPLVPEATMGWMEQTAQAVEKKPSPAMMPKKRTS</sequence>
<evidence type="ECO:0000313" key="2">
    <source>
        <dbReference type="EMBL" id="AWB84774.1"/>
    </source>
</evidence>
<reference evidence="3" key="1">
    <citation type="submission" date="2018-01" db="EMBL/GenBank/DDBJ databases">
        <authorList>
            <person name="Li J."/>
        </authorList>
    </citation>
    <scope>NUCLEOTIDE SEQUENCE [LARGE SCALE GENOMIC DNA]</scope>
    <source>
        <strain evidence="3">2184</strain>
    </source>
</reference>
<evidence type="ECO:0000259" key="1">
    <source>
        <dbReference type="Pfam" id="PF24201"/>
    </source>
</evidence>
<evidence type="ECO:0000313" key="3">
    <source>
        <dbReference type="Proteomes" id="UP000244754"/>
    </source>
</evidence>
<keyword evidence="3" id="KW-1185">Reference proteome</keyword>
<gene>
    <name evidence="2" type="ORF">C3E79_10070</name>
</gene>
<accession>A0A2S0WGC7</accession>
<dbReference type="Pfam" id="PF24201">
    <property type="entry name" value="DUF7426"/>
    <property type="match status" value="1"/>
</dbReference>